<keyword evidence="5 6" id="KW-0819">tRNA processing</keyword>
<dbReference type="GO" id="GO:0002130">
    <property type="term" value="P:wobble position ribose methylation"/>
    <property type="evidence" value="ECO:0007669"/>
    <property type="project" value="TreeGrafter"/>
</dbReference>
<dbReference type="SUPFAM" id="SSF75217">
    <property type="entry name" value="alpha/beta knot"/>
    <property type="match status" value="1"/>
</dbReference>
<gene>
    <name evidence="6" type="primary">trmL</name>
    <name evidence="9" type="ORF">SAMN05216200_105109</name>
</gene>
<dbReference type="HAMAP" id="MF_01885">
    <property type="entry name" value="tRNA_methyltr_TrmL"/>
    <property type="match status" value="1"/>
</dbReference>
<evidence type="ECO:0000256" key="2">
    <source>
        <dbReference type="ARBA" id="ARBA00022603"/>
    </source>
</evidence>
<evidence type="ECO:0000256" key="6">
    <source>
        <dbReference type="HAMAP-Rule" id="MF_01885"/>
    </source>
</evidence>
<dbReference type="STRING" id="1189325.SAMN04488119_105110"/>
<dbReference type="Proteomes" id="UP000184066">
    <property type="component" value="Unassembled WGS sequence"/>
</dbReference>
<evidence type="ECO:0000256" key="5">
    <source>
        <dbReference type="ARBA" id="ARBA00022694"/>
    </source>
</evidence>
<feature type="domain" description="tRNA/rRNA methyltransferase SpoU type" evidence="8">
    <location>
        <begin position="11"/>
        <end position="148"/>
    </location>
</feature>
<keyword evidence="10" id="KW-1185">Reference proteome</keyword>
<dbReference type="PANTHER" id="PTHR42971:SF1">
    <property type="entry name" value="TRNA (CYTIDINE(34)-2'-O)-METHYLTRANSFERASE"/>
    <property type="match status" value="1"/>
</dbReference>
<dbReference type="GO" id="GO:0141102">
    <property type="term" value="F:tRNA (5-carboxymethylaminomethyluridine(34)-2'-O)-methyltransferase activity"/>
    <property type="evidence" value="ECO:0007669"/>
    <property type="project" value="RHEA"/>
</dbReference>
<feature type="binding site" evidence="6 7">
    <location>
        <position position="129"/>
    </location>
    <ligand>
        <name>S-adenosyl-L-methionine</name>
        <dbReference type="ChEBI" id="CHEBI:59789"/>
    </ligand>
</feature>
<dbReference type="PIRSF" id="PIRSF029256">
    <property type="entry name" value="SpoU_TrmH_prd"/>
    <property type="match status" value="1"/>
</dbReference>
<dbReference type="GO" id="GO:0005737">
    <property type="term" value="C:cytoplasm"/>
    <property type="evidence" value="ECO:0007669"/>
    <property type="project" value="UniProtKB-SubCell"/>
</dbReference>
<evidence type="ECO:0000313" key="9">
    <source>
        <dbReference type="EMBL" id="SHN67386.1"/>
    </source>
</evidence>
<dbReference type="InterPro" id="IPR029026">
    <property type="entry name" value="tRNA_m1G_MTases_N"/>
</dbReference>
<dbReference type="PANTHER" id="PTHR42971">
    <property type="entry name" value="TRNA (CYTIDINE(34)-2'-O)-METHYLTRANSFERASE"/>
    <property type="match status" value="1"/>
</dbReference>
<evidence type="ECO:0000313" key="10">
    <source>
        <dbReference type="Proteomes" id="UP000184066"/>
    </source>
</evidence>
<dbReference type="GO" id="GO:0141098">
    <property type="term" value="F:tRNA (cytidine(34)-2'-O)-methyltransferase activity"/>
    <property type="evidence" value="ECO:0007669"/>
    <property type="project" value="RHEA"/>
</dbReference>
<dbReference type="RefSeq" id="WP_245728503.1">
    <property type="nucleotide sequence ID" value="NZ_FOHL01000005.1"/>
</dbReference>
<dbReference type="InterPro" id="IPR029028">
    <property type="entry name" value="Alpha/beta_knot_MTases"/>
</dbReference>
<evidence type="ECO:0000256" key="4">
    <source>
        <dbReference type="ARBA" id="ARBA00022691"/>
    </source>
</evidence>
<dbReference type="EC" id="2.1.1.207" evidence="6"/>
<accession>A0A1M7T9K2</accession>
<evidence type="ECO:0000256" key="3">
    <source>
        <dbReference type="ARBA" id="ARBA00022679"/>
    </source>
</evidence>
<comment type="similarity">
    <text evidence="6">Belongs to the class IV-like SAM-binding methyltransferase superfamily. RNA methyltransferase TrmH family. TrmL subfamily.</text>
</comment>
<evidence type="ECO:0000256" key="1">
    <source>
        <dbReference type="ARBA" id="ARBA00022490"/>
    </source>
</evidence>
<comment type="function">
    <text evidence="6">Methylates the ribose at the nucleotide 34 wobble position in the two leucyl isoacceptors tRNA(Leu)(CmAA) and tRNA(Leu)(cmnm5UmAA). Catalyzes the methyl transfer from S-adenosyl-L-methionine to the 2'-OH of the wobble nucleotide.</text>
</comment>
<comment type="catalytic activity">
    <reaction evidence="6">
        <text>5-carboxymethylaminomethyluridine(34) in tRNA(Leu) + S-adenosyl-L-methionine = 5-carboxymethylaminomethyl-2'-O-methyluridine(34) in tRNA(Leu) + S-adenosyl-L-homocysteine + H(+)</text>
        <dbReference type="Rhea" id="RHEA:43088"/>
        <dbReference type="Rhea" id="RHEA-COMP:10333"/>
        <dbReference type="Rhea" id="RHEA-COMP:10334"/>
        <dbReference type="ChEBI" id="CHEBI:15378"/>
        <dbReference type="ChEBI" id="CHEBI:57856"/>
        <dbReference type="ChEBI" id="CHEBI:59789"/>
        <dbReference type="ChEBI" id="CHEBI:74508"/>
        <dbReference type="ChEBI" id="CHEBI:74511"/>
        <dbReference type="EC" id="2.1.1.207"/>
    </reaction>
</comment>
<dbReference type="GO" id="GO:0003723">
    <property type="term" value="F:RNA binding"/>
    <property type="evidence" value="ECO:0007669"/>
    <property type="project" value="InterPro"/>
</dbReference>
<evidence type="ECO:0000259" key="8">
    <source>
        <dbReference type="Pfam" id="PF00588"/>
    </source>
</evidence>
<name>A0A1M7T9K2_9RHOB</name>
<keyword evidence="2 6" id="KW-0489">Methyltransferase</keyword>
<dbReference type="AlphaFoldDB" id="A0A1M7T9K2"/>
<proteinExistence type="inferred from homology"/>
<dbReference type="Pfam" id="PF00588">
    <property type="entry name" value="SpoU_methylase"/>
    <property type="match status" value="1"/>
</dbReference>
<dbReference type="InterPro" id="IPR016914">
    <property type="entry name" value="TrmL"/>
</dbReference>
<dbReference type="InterPro" id="IPR001537">
    <property type="entry name" value="SpoU_MeTrfase"/>
</dbReference>
<comment type="catalytic activity">
    <reaction evidence="6">
        <text>cytidine(34) in tRNA + S-adenosyl-L-methionine = 2'-O-methylcytidine(34) in tRNA + S-adenosyl-L-homocysteine + H(+)</text>
        <dbReference type="Rhea" id="RHEA:43084"/>
        <dbReference type="Rhea" id="RHEA-COMP:10331"/>
        <dbReference type="Rhea" id="RHEA-COMP:10332"/>
        <dbReference type="ChEBI" id="CHEBI:15378"/>
        <dbReference type="ChEBI" id="CHEBI:57856"/>
        <dbReference type="ChEBI" id="CHEBI:59789"/>
        <dbReference type="ChEBI" id="CHEBI:74495"/>
        <dbReference type="ChEBI" id="CHEBI:82748"/>
        <dbReference type="EC" id="2.1.1.207"/>
    </reaction>
</comment>
<evidence type="ECO:0000256" key="7">
    <source>
        <dbReference type="PIRSR" id="PIRSR029256-1"/>
    </source>
</evidence>
<dbReference type="Gene3D" id="3.40.1280.10">
    <property type="match status" value="1"/>
</dbReference>
<keyword evidence="4 6" id="KW-0949">S-adenosyl-L-methionine</keyword>
<reference evidence="9 10" key="1">
    <citation type="submission" date="2016-12" db="EMBL/GenBank/DDBJ databases">
        <authorList>
            <person name="Song W.-J."/>
            <person name="Kurnit D.M."/>
        </authorList>
    </citation>
    <scope>NUCLEOTIDE SEQUENCE [LARGE SCALE GENOMIC DNA]</scope>
    <source>
        <strain evidence="9 10">CGMCC 1.10808</strain>
    </source>
</reference>
<sequence>MNAARITPPPLHLAAFQPDMAHNLGAMIRLAACFGTPLHVIEPCGFPFSVKAVRQRALDYADIADIRRWDGWRAFAADRPGGRLVLLTTRGAQPLWSHRFAPGDVLIVGRESAGAPPELHEAADARLFIPMPGGGRSLNVAMAAGIALAEGARQLSRAP</sequence>
<comment type="subunit">
    <text evidence="6">Homodimer.</text>
</comment>
<keyword evidence="1 6" id="KW-0963">Cytoplasm</keyword>
<feature type="binding site" evidence="6 7">
    <location>
        <position position="87"/>
    </location>
    <ligand>
        <name>S-adenosyl-L-methionine</name>
        <dbReference type="ChEBI" id="CHEBI:59789"/>
    </ligand>
</feature>
<feature type="binding site" evidence="6 7">
    <location>
        <position position="109"/>
    </location>
    <ligand>
        <name>S-adenosyl-L-methionine</name>
        <dbReference type="ChEBI" id="CHEBI:59789"/>
    </ligand>
</feature>
<dbReference type="EMBL" id="FRDL01000005">
    <property type="protein sequence ID" value="SHN67386.1"/>
    <property type="molecule type" value="Genomic_DNA"/>
</dbReference>
<protein>
    <recommendedName>
        <fullName evidence="6">tRNA (cytidine(34)-2'-O)-methyltransferase</fullName>
        <ecNumber evidence="6">2.1.1.207</ecNumber>
    </recommendedName>
    <alternativeName>
        <fullName evidence="6">tRNA (cytidine/uridine-2'-O-)-methyltransferase TrmL</fullName>
    </alternativeName>
</protein>
<organism evidence="9 10">
    <name type="scientific">Oceanicella actignis</name>
    <dbReference type="NCBI Taxonomy" id="1189325"/>
    <lineage>
        <taxon>Bacteria</taxon>
        <taxon>Pseudomonadati</taxon>
        <taxon>Pseudomonadota</taxon>
        <taxon>Alphaproteobacteria</taxon>
        <taxon>Rhodobacterales</taxon>
        <taxon>Paracoccaceae</taxon>
        <taxon>Oceanicella</taxon>
    </lineage>
</organism>
<feature type="binding site" evidence="6 7">
    <location>
        <position position="137"/>
    </location>
    <ligand>
        <name>S-adenosyl-L-methionine</name>
        <dbReference type="ChEBI" id="CHEBI:59789"/>
    </ligand>
</feature>
<comment type="subcellular location">
    <subcellularLocation>
        <location evidence="6">Cytoplasm</location>
    </subcellularLocation>
</comment>
<keyword evidence="3 6" id="KW-0808">Transferase</keyword>